<protein>
    <recommendedName>
        <fullName evidence="3">RING-type domain-containing protein</fullName>
    </recommendedName>
</protein>
<dbReference type="InterPro" id="IPR001841">
    <property type="entry name" value="Znf_RING"/>
</dbReference>
<feature type="compositionally biased region" description="Acidic residues" evidence="2">
    <location>
        <begin position="1"/>
        <end position="20"/>
    </location>
</feature>
<accession>A0A177A875</accession>
<evidence type="ECO:0000256" key="1">
    <source>
        <dbReference type="PROSITE-ProRule" id="PRU00175"/>
    </source>
</evidence>
<keyword evidence="1" id="KW-0479">Metal-binding</keyword>
<evidence type="ECO:0000313" key="4">
    <source>
        <dbReference type="EMBL" id="OAF58346.1"/>
    </source>
</evidence>
<dbReference type="PANTHER" id="PTHR22765:SF434">
    <property type="entry name" value="GB|AAD18119.1-RELATED"/>
    <property type="match status" value="1"/>
</dbReference>
<dbReference type="GO" id="GO:0061630">
    <property type="term" value="F:ubiquitin protein ligase activity"/>
    <property type="evidence" value="ECO:0007669"/>
    <property type="project" value="TreeGrafter"/>
</dbReference>
<dbReference type="EMBL" id="KV441397">
    <property type="protein sequence ID" value="OAF58346.1"/>
    <property type="molecule type" value="Genomic_DNA"/>
</dbReference>
<keyword evidence="1" id="KW-0862">Zinc</keyword>
<dbReference type="RefSeq" id="XP_024323631.1">
    <property type="nucleotide sequence ID" value="XM_024470125.1"/>
</dbReference>
<dbReference type="Pfam" id="PF13639">
    <property type="entry name" value="zf-RING_2"/>
    <property type="match status" value="1"/>
</dbReference>
<dbReference type="eggNOG" id="KOG0800">
    <property type="taxonomic scope" value="Eukaryota"/>
</dbReference>
<dbReference type="AlphaFoldDB" id="A0A177A875"/>
<sequence length="273" mass="30547">MDDIRDDPVEEDSDAEDDDNSGGGSSRPPVLPPLSDPDDAMEFEPYEGGPDESKGWVARLRREDATVARAQWFARLAWRHATARARGRIQALYYVPDNASDETGLLERPDPVPVGDTCAVCMMDLGAEGSDGEDVRRLPCGHLFHYECILRWLYNGNCPVCRHSKEVHDKDVHSKEVHSKDVHGKEVNSKEVNSKEVNSKEVNSKEVNSKEVNSKEVNSKEANSKRVGHRLEQRGTGRSRLIRMICGTLAKEVVSREVAARREVAKKLARYPS</sequence>
<name>A0A177A875_9PEZI</name>
<dbReference type="InterPro" id="IPR051826">
    <property type="entry name" value="E3_ubiquitin-ligase_domain"/>
</dbReference>
<dbReference type="VEuPathDB" id="FungiDB:GMDG_07221"/>
<dbReference type="InterPro" id="IPR013083">
    <property type="entry name" value="Znf_RING/FYVE/PHD"/>
</dbReference>
<dbReference type="OrthoDB" id="8062037at2759"/>
<organism evidence="4">
    <name type="scientific">Pseudogymnoascus destructans</name>
    <dbReference type="NCBI Taxonomy" id="655981"/>
    <lineage>
        <taxon>Eukaryota</taxon>
        <taxon>Fungi</taxon>
        <taxon>Dikarya</taxon>
        <taxon>Ascomycota</taxon>
        <taxon>Pezizomycotina</taxon>
        <taxon>Leotiomycetes</taxon>
        <taxon>Thelebolales</taxon>
        <taxon>Thelebolaceae</taxon>
        <taxon>Pseudogymnoascus</taxon>
    </lineage>
</organism>
<dbReference type="GO" id="GO:0006511">
    <property type="term" value="P:ubiquitin-dependent protein catabolic process"/>
    <property type="evidence" value="ECO:0007669"/>
    <property type="project" value="TreeGrafter"/>
</dbReference>
<evidence type="ECO:0000259" key="3">
    <source>
        <dbReference type="PROSITE" id="PS50089"/>
    </source>
</evidence>
<dbReference type="SMART" id="SM00184">
    <property type="entry name" value="RING"/>
    <property type="match status" value="1"/>
</dbReference>
<feature type="compositionally biased region" description="Acidic residues" evidence="2">
    <location>
        <begin position="36"/>
        <end position="45"/>
    </location>
</feature>
<evidence type="ECO:0000256" key="2">
    <source>
        <dbReference type="SAM" id="MobiDB-lite"/>
    </source>
</evidence>
<feature type="domain" description="RING-type" evidence="3">
    <location>
        <begin position="118"/>
        <end position="162"/>
    </location>
</feature>
<dbReference type="GO" id="GO:0008270">
    <property type="term" value="F:zinc ion binding"/>
    <property type="evidence" value="ECO:0007669"/>
    <property type="project" value="UniProtKB-KW"/>
</dbReference>
<dbReference type="CDD" id="cd16448">
    <property type="entry name" value="RING-H2"/>
    <property type="match status" value="1"/>
</dbReference>
<gene>
    <name evidence="4" type="ORF">VC83_06528</name>
</gene>
<dbReference type="Proteomes" id="UP000077154">
    <property type="component" value="Unassembled WGS sequence"/>
</dbReference>
<dbReference type="Gene3D" id="3.30.40.10">
    <property type="entry name" value="Zinc/RING finger domain, C3HC4 (zinc finger)"/>
    <property type="match status" value="1"/>
</dbReference>
<reference evidence="4" key="1">
    <citation type="submission" date="2016-03" db="EMBL/GenBank/DDBJ databases">
        <title>Updated assembly of Pseudogymnoascus destructans, the fungus causing white-nose syndrome of bats.</title>
        <authorList>
            <person name="Palmer J.M."/>
            <person name="Drees K.P."/>
            <person name="Foster J.T."/>
            <person name="Lindner D.L."/>
        </authorList>
    </citation>
    <scope>NUCLEOTIDE SEQUENCE [LARGE SCALE GENOMIC DNA]</scope>
    <source>
        <strain evidence="4">20631-21</strain>
    </source>
</reference>
<feature type="region of interest" description="Disordered" evidence="2">
    <location>
        <begin position="1"/>
        <end position="54"/>
    </location>
</feature>
<dbReference type="PROSITE" id="PS50089">
    <property type="entry name" value="ZF_RING_2"/>
    <property type="match status" value="1"/>
</dbReference>
<dbReference type="PANTHER" id="PTHR22765">
    <property type="entry name" value="RING FINGER AND PROTEASE ASSOCIATED DOMAIN-CONTAINING"/>
    <property type="match status" value="1"/>
</dbReference>
<proteinExistence type="predicted"/>
<dbReference type="SUPFAM" id="SSF57850">
    <property type="entry name" value="RING/U-box"/>
    <property type="match status" value="1"/>
</dbReference>
<dbReference type="GeneID" id="36289587"/>
<feature type="region of interest" description="Disordered" evidence="2">
    <location>
        <begin position="169"/>
        <end position="234"/>
    </location>
</feature>
<keyword evidence="1" id="KW-0863">Zinc-finger</keyword>